<dbReference type="Proteomes" id="UP000032402">
    <property type="component" value="Segment"/>
</dbReference>
<evidence type="ECO:0000313" key="1">
    <source>
        <dbReference type="EMBL" id="AJP61433.1"/>
    </source>
</evidence>
<evidence type="ECO:0000313" key="2">
    <source>
        <dbReference type="Proteomes" id="UP000032402"/>
    </source>
</evidence>
<name>A0A0C5K8X6_9CAUD</name>
<proteinExistence type="predicted"/>
<dbReference type="RefSeq" id="YP_009218327.1">
    <property type="nucleotide sequence ID" value="NC_029009.1"/>
</dbReference>
<dbReference type="KEGG" id="vg:26644475"/>
<organism evidence="1 2">
    <name type="scientific">Enterococcus phage EFDG1</name>
    <dbReference type="NCBI Taxonomy" id="1597976"/>
    <lineage>
        <taxon>Viruses</taxon>
        <taxon>Duplodnaviria</taxon>
        <taxon>Heunggongvirae</taxon>
        <taxon>Uroviricota</taxon>
        <taxon>Caudoviricetes</taxon>
        <taxon>Herelleviridae</taxon>
        <taxon>Brockvirinae</taxon>
        <taxon>Schiekvirus</taxon>
        <taxon>Schiekvirus EFDG1</taxon>
    </lineage>
</organism>
<accession>A0A0C5K8X6</accession>
<dbReference type="GeneID" id="26644475"/>
<keyword evidence="2" id="KW-1185">Reference proteome</keyword>
<dbReference type="EMBL" id="KP339049">
    <property type="protein sequence ID" value="AJP61433.1"/>
    <property type="molecule type" value="Genomic_DNA"/>
</dbReference>
<dbReference type="OrthoDB" id="6822at10239"/>
<reference evidence="1 2" key="1">
    <citation type="journal article" date="2015" name="Appl. Environ. Microbiol.">
        <title>Targeting Enterococcus faecalis Biofilms with Phage Therapy.</title>
        <authorList>
            <person name="Khalifa L."/>
            <person name="Brosh Y."/>
            <person name="Gelman D."/>
            <person name="Coppenhagen-Glazer S."/>
            <person name="Beyth S."/>
            <person name="Poradosu-Cohen R."/>
            <person name="Que Y.A."/>
            <person name="Beyth N."/>
            <person name="Hazan R."/>
        </authorList>
    </citation>
    <scope>NUCLEOTIDE SEQUENCE [LARGE SCALE GENOMIC DNA]</scope>
</reference>
<protein>
    <submittedName>
        <fullName evidence="1">Uncharacterized protein</fullName>
    </submittedName>
</protein>
<sequence>MYPDYGYGDGGNQDVYQPYAHGNPKHIDIADLDKITPADYGWTPDTLKAYMFGVAVVNPETGEPLGDTFYEHVIDTAIAKAEKKLDIAILPRLIQGEHHDFHQSDFNSYLYTHVFKRPLIQAEKLQLEINGRGIYRYPANWWKVYTLAGHIQMYPTAMMQTGTQFAYDFAFSGYPQLAGMPPSSGQVDAPQMIHIDYVAGMLPRKNRGYNAEWECPADLEQLVIKYAIKEIFQQWGRLIIGAGIAGKSLSIDGVTESIQTTQSAMYGGASADIKQIDEDIDRLERDLASYFGMNLGII</sequence>